<accession>A0A6J4NNT4</accession>
<evidence type="ECO:0000313" key="1">
    <source>
        <dbReference type="EMBL" id="CAA9392846.1"/>
    </source>
</evidence>
<name>A0A6J4NNT4_9CYAN</name>
<dbReference type="AlphaFoldDB" id="A0A6J4NNT4"/>
<feature type="non-terminal residue" evidence="1">
    <location>
        <position position="44"/>
    </location>
</feature>
<protein>
    <submittedName>
        <fullName evidence="1">Uncharacterized protein</fullName>
    </submittedName>
</protein>
<dbReference type="EMBL" id="CADCTZ010001354">
    <property type="protein sequence ID" value="CAA9392846.1"/>
    <property type="molecule type" value="Genomic_DNA"/>
</dbReference>
<gene>
    <name evidence="1" type="ORF">AVDCRST_MAG84-5701</name>
</gene>
<sequence length="44" mass="5085">ACKPQKTAVRIWYLLCNSFLASCSPDNALKLIRYLQRSKKPLFV</sequence>
<organism evidence="1">
    <name type="scientific">uncultured Microcoleus sp</name>
    <dbReference type="NCBI Taxonomy" id="259945"/>
    <lineage>
        <taxon>Bacteria</taxon>
        <taxon>Bacillati</taxon>
        <taxon>Cyanobacteriota</taxon>
        <taxon>Cyanophyceae</taxon>
        <taxon>Oscillatoriophycideae</taxon>
        <taxon>Oscillatoriales</taxon>
        <taxon>Microcoleaceae</taxon>
        <taxon>Microcoleus</taxon>
        <taxon>environmental samples</taxon>
    </lineage>
</organism>
<proteinExistence type="predicted"/>
<reference evidence="1" key="1">
    <citation type="submission" date="2020-02" db="EMBL/GenBank/DDBJ databases">
        <authorList>
            <person name="Meier V. D."/>
        </authorList>
    </citation>
    <scope>NUCLEOTIDE SEQUENCE</scope>
    <source>
        <strain evidence="1">AVDCRST_MAG84</strain>
    </source>
</reference>
<feature type="non-terminal residue" evidence="1">
    <location>
        <position position="1"/>
    </location>
</feature>